<evidence type="ECO:0000256" key="2">
    <source>
        <dbReference type="SAM" id="MobiDB-lite"/>
    </source>
</evidence>
<name>A0A139HR29_9PEZI</name>
<feature type="coiled-coil region" evidence="1">
    <location>
        <begin position="134"/>
        <end position="196"/>
    </location>
</feature>
<comment type="caution">
    <text evidence="3">The sequence shown here is derived from an EMBL/GenBank/DDBJ whole genome shotgun (WGS) entry which is preliminary data.</text>
</comment>
<evidence type="ECO:0000313" key="4">
    <source>
        <dbReference type="Proteomes" id="UP000070133"/>
    </source>
</evidence>
<protein>
    <submittedName>
        <fullName evidence="3">Uncharacterized protein</fullName>
    </submittedName>
</protein>
<evidence type="ECO:0000256" key="1">
    <source>
        <dbReference type="SAM" id="Coils"/>
    </source>
</evidence>
<keyword evidence="4" id="KW-1185">Reference proteome</keyword>
<dbReference type="AlphaFoldDB" id="A0A139HR29"/>
<keyword evidence="1" id="KW-0175">Coiled coil</keyword>
<dbReference type="EMBL" id="LFZN01000017">
    <property type="protein sequence ID" value="KXT04910.1"/>
    <property type="molecule type" value="Genomic_DNA"/>
</dbReference>
<accession>A0A139HR29</accession>
<organism evidence="3 4">
    <name type="scientific">Pseudocercospora eumusae</name>
    <dbReference type="NCBI Taxonomy" id="321146"/>
    <lineage>
        <taxon>Eukaryota</taxon>
        <taxon>Fungi</taxon>
        <taxon>Dikarya</taxon>
        <taxon>Ascomycota</taxon>
        <taxon>Pezizomycotina</taxon>
        <taxon>Dothideomycetes</taxon>
        <taxon>Dothideomycetidae</taxon>
        <taxon>Mycosphaerellales</taxon>
        <taxon>Mycosphaerellaceae</taxon>
        <taxon>Pseudocercospora</taxon>
    </lineage>
</organism>
<reference evidence="3 4" key="1">
    <citation type="submission" date="2015-07" db="EMBL/GenBank/DDBJ databases">
        <title>Comparative genomics of the Sigatoka disease complex on banana suggests a link between parallel evolutionary changes in Pseudocercospora fijiensis and Pseudocercospora eumusae and increased virulence on the banana host.</title>
        <authorList>
            <person name="Chang T.-C."/>
            <person name="Salvucci A."/>
            <person name="Crous P.W."/>
            <person name="Stergiopoulos I."/>
        </authorList>
    </citation>
    <scope>NUCLEOTIDE SEQUENCE [LARGE SCALE GENOMIC DNA]</scope>
    <source>
        <strain evidence="3 4">CBS 114824</strain>
    </source>
</reference>
<gene>
    <name evidence="3" type="ORF">AC578_3494</name>
</gene>
<evidence type="ECO:0000313" key="3">
    <source>
        <dbReference type="EMBL" id="KXT04910.1"/>
    </source>
</evidence>
<feature type="region of interest" description="Disordered" evidence="2">
    <location>
        <begin position="256"/>
        <end position="276"/>
    </location>
</feature>
<sequence length="276" mass="31931">MARTIYSGQAAHTAEAVRSAVEEQKRVSDLRVAQLEREHHAACLAAYEKYVKFVTEKDDEVAHLQRLNAELMATSAKQVASIERLESSTAQKDAILKQESDLLKEKDVEMRVRDDAIRGLRQTAVDYEITIQRIPRLEANVAEKDRVIKQLQDSRVHSRRAMQEDLARKQDHIEALEDLLAEKEHTQQNTLKLEQVISKKSKTIQEWTKYADRLEDAVRARDGEIKRLEGLVEKHERTTLDGFPRLYFDPPISEERLRELQPRGQTRQFPGGQSRR</sequence>
<proteinExistence type="predicted"/>
<dbReference type="Proteomes" id="UP000070133">
    <property type="component" value="Unassembled WGS sequence"/>
</dbReference>